<dbReference type="Pfam" id="PF05805">
    <property type="entry name" value="L6_membrane"/>
    <property type="match status" value="1"/>
</dbReference>
<reference evidence="7" key="3">
    <citation type="submission" date="2025-09" db="UniProtKB">
        <authorList>
            <consortium name="Ensembl"/>
        </authorList>
    </citation>
    <scope>IDENTIFICATION</scope>
</reference>
<reference evidence="7" key="2">
    <citation type="submission" date="2025-08" db="UniProtKB">
        <authorList>
            <consortium name="Ensembl"/>
        </authorList>
    </citation>
    <scope>IDENTIFICATION</scope>
</reference>
<evidence type="ECO:0000313" key="8">
    <source>
        <dbReference type="Proteomes" id="UP000265100"/>
    </source>
</evidence>
<sequence>MCCTGKCARLVGLILLPSAFICIISNLLLFFPDGKQLKTSEISTEVWLMGGLLGGGLIMLCPSCSAIRAGGKGCCGQGCCGNRCRMFSSVISSAVGVLGGIYCTSVASAGLAVGPKCQVESDEWEYPFKDTGTGNGSYLVNQDMWTTCVHPKNIVLWNIVLFSILLAMGLLQIVLCGLQAINGCLGCICGDCRDSKDVSERILNLCLSWARVEEFLRIT</sequence>
<keyword evidence="5 6" id="KW-0472">Membrane</keyword>
<proteinExistence type="inferred from homology"/>
<keyword evidence="8" id="KW-1185">Reference proteome</keyword>
<feature type="transmembrane region" description="Helical" evidence="6">
    <location>
        <begin position="7"/>
        <end position="31"/>
    </location>
</feature>
<dbReference type="InterPro" id="IPR008661">
    <property type="entry name" value="L6_membrane"/>
</dbReference>
<evidence type="ECO:0000256" key="5">
    <source>
        <dbReference type="ARBA" id="ARBA00023136"/>
    </source>
</evidence>
<evidence type="ECO:0008006" key="9">
    <source>
        <dbReference type="Google" id="ProtNLM"/>
    </source>
</evidence>
<evidence type="ECO:0000256" key="2">
    <source>
        <dbReference type="ARBA" id="ARBA00006193"/>
    </source>
</evidence>
<dbReference type="AlphaFoldDB" id="A0AAX7U4Q7"/>
<dbReference type="GeneTree" id="ENSGT01030000234590"/>
<evidence type="ECO:0000313" key="7">
    <source>
        <dbReference type="Ensembl" id="ENSACLP00000064274.1"/>
    </source>
</evidence>
<dbReference type="Proteomes" id="UP000265100">
    <property type="component" value="Chromosome 3"/>
</dbReference>
<protein>
    <recommendedName>
        <fullName evidence="9">Transmembrane 4 L six family member 5</fullName>
    </recommendedName>
</protein>
<dbReference type="PANTHER" id="PTHR14198:SF4">
    <property type="entry name" value="TRANSMEMBRANE 4 L6 FAMILY MEMBER 5"/>
    <property type="match status" value="1"/>
</dbReference>
<reference evidence="7" key="1">
    <citation type="submission" date="2018-05" db="EMBL/GenBank/DDBJ databases">
        <authorList>
            <person name="Datahose"/>
        </authorList>
    </citation>
    <scope>NUCLEOTIDE SEQUENCE</scope>
</reference>
<evidence type="ECO:0000256" key="6">
    <source>
        <dbReference type="SAM" id="Phobius"/>
    </source>
</evidence>
<evidence type="ECO:0000256" key="3">
    <source>
        <dbReference type="ARBA" id="ARBA00022692"/>
    </source>
</evidence>
<evidence type="ECO:0000256" key="1">
    <source>
        <dbReference type="ARBA" id="ARBA00004141"/>
    </source>
</evidence>
<comment type="subcellular location">
    <subcellularLocation>
        <location evidence="1">Membrane</location>
        <topology evidence="1">Multi-pass membrane protein</topology>
    </subcellularLocation>
</comment>
<dbReference type="PANTHER" id="PTHR14198">
    <property type="entry name" value="TRANSMEMBRANE 4 L6 FAMILY MEMBER 1-RELATED"/>
    <property type="match status" value="1"/>
</dbReference>
<organism evidence="7 8">
    <name type="scientific">Astatotilapia calliptera</name>
    <name type="common">Eastern happy</name>
    <name type="synonym">Chromis callipterus</name>
    <dbReference type="NCBI Taxonomy" id="8154"/>
    <lineage>
        <taxon>Eukaryota</taxon>
        <taxon>Metazoa</taxon>
        <taxon>Chordata</taxon>
        <taxon>Craniata</taxon>
        <taxon>Vertebrata</taxon>
        <taxon>Euteleostomi</taxon>
        <taxon>Actinopterygii</taxon>
        <taxon>Neopterygii</taxon>
        <taxon>Teleostei</taxon>
        <taxon>Neoteleostei</taxon>
        <taxon>Acanthomorphata</taxon>
        <taxon>Ovalentaria</taxon>
        <taxon>Cichlomorphae</taxon>
        <taxon>Cichliformes</taxon>
        <taxon>Cichlidae</taxon>
        <taxon>African cichlids</taxon>
        <taxon>Pseudocrenilabrinae</taxon>
        <taxon>Haplochromini</taxon>
        <taxon>Astatotilapia</taxon>
    </lineage>
</organism>
<dbReference type="Ensembl" id="ENSACLT00000058335.1">
    <property type="protein sequence ID" value="ENSACLP00000064274.1"/>
    <property type="gene ID" value="ENSACLG00000009675.2"/>
</dbReference>
<gene>
    <name evidence="7" type="primary">TM4SF5</name>
</gene>
<feature type="transmembrane region" description="Helical" evidence="6">
    <location>
        <begin position="46"/>
        <end position="67"/>
    </location>
</feature>
<accession>A0AAX7U4Q7</accession>
<keyword evidence="3 6" id="KW-0812">Transmembrane</keyword>
<comment type="similarity">
    <text evidence="2">Belongs to the L6 tetraspanin family.</text>
</comment>
<feature type="transmembrane region" description="Helical" evidence="6">
    <location>
        <begin position="154"/>
        <end position="175"/>
    </location>
</feature>
<name>A0AAX7U4Q7_ASTCA</name>
<dbReference type="GO" id="GO:0016020">
    <property type="term" value="C:membrane"/>
    <property type="evidence" value="ECO:0007669"/>
    <property type="project" value="UniProtKB-SubCell"/>
</dbReference>
<evidence type="ECO:0000256" key="4">
    <source>
        <dbReference type="ARBA" id="ARBA00022989"/>
    </source>
</evidence>
<keyword evidence="4 6" id="KW-1133">Transmembrane helix</keyword>